<dbReference type="Gene3D" id="3.30.160.60">
    <property type="entry name" value="Classic Zinc Finger"/>
    <property type="match status" value="3"/>
</dbReference>
<dbReference type="EMBL" id="CAXIEN010000042">
    <property type="protein sequence ID" value="CAL1269548.1"/>
    <property type="molecule type" value="Genomic_DNA"/>
</dbReference>
<comment type="subcellular location">
    <subcellularLocation>
        <location evidence="1">Nucleus</location>
    </subcellularLocation>
</comment>
<feature type="domain" description="C2H2-type" evidence="9">
    <location>
        <begin position="67"/>
        <end position="94"/>
    </location>
</feature>
<evidence type="ECO:0000256" key="4">
    <source>
        <dbReference type="ARBA" id="ARBA00022771"/>
    </source>
</evidence>
<evidence type="ECO:0000256" key="3">
    <source>
        <dbReference type="ARBA" id="ARBA00022737"/>
    </source>
</evidence>
<dbReference type="InterPro" id="IPR013087">
    <property type="entry name" value="Znf_C2H2_type"/>
</dbReference>
<evidence type="ECO:0000259" key="9">
    <source>
        <dbReference type="PROSITE" id="PS50157"/>
    </source>
</evidence>
<dbReference type="PROSITE" id="PS50157">
    <property type="entry name" value="ZINC_FINGER_C2H2_2"/>
    <property type="match status" value="4"/>
</dbReference>
<dbReference type="GO" id="GO:0008270">
    <property type="term" value="F:zinc ion binding"/>
    <property type="evidence" value="ECO:0007669"/>
    <property type="project" value="UniProtKB-KW"/>
</dbReference>
<keyword evidence="2" id="KW-0479">Metal-binding</keyword>
<feature type="domain" description="C2H2-type" evidence="9">
    <location>
        <begin position="95"/>
        <end position="122"/>
    </location>
</feature>
<evidence type="ECO:0000256" key="2">
    <source>
        <dbReference type="ARBA" id="ARBA00022723"/>
    </source>
</evidence>
<dbReference type="AlphaFoldDB" id="A0AAV1ZDG1"/>
<evidence type="ECO:0000256" key="5">
    <source>
        <dbReference type="ARBA" id="ARBA00022833"/>
    </source>
</evidence>
<feature type="region of interest" description="Disordered" evidence="8">
    <location>
        <begin position="179"/>
        <end position="215"/>
    </location>
</feature>
<dbReference type="PROSITE" id="PS00028">
    <property type="entry name" value="ZINC_FINGER_C2H2_1"/>
    <property type="match status" value="4"/>
</dbReference>
<dbReference type="PANTHER" id="PTHR31511:SF12">
    <property type="entry name" value="RHO TERMINATION FACTOR N-TERMINAL DOMAIN-CONTAINING PROTEIN"/>
    <property type="match status" value="1"/>
</dbReference>
<dbReference type="SMART" id="SM00355">
    <property type="entry name" value="ZnF_C2H2"/>
    <property type="match status" value="5"/>
</dbReference>
<evidence type="ECO:0000256" key="7">
    <source>
        <dbReference type="PROSITE-ProRule" id="PRU00042"/>
    </source>
</evidence>
<keyword evidence="11" id="KW-1185">Reference proteome</keyword>
<keyword evidence="4 7" id="KW-0863">Zinc-finger</keyword>
<evidence type="ECO:0000256" key="6">
    <source>
        <dbReference type="ARBA" id="ARBA00023242"/>
    </source>
</evidence>
<accession>A0AAV1ZDG1</accession>
<reference evidence="10 11" key="1">
    <citation type="submission" date="2024-04" db="EMBL/GenBank/DDBJ databases">
        <authorList>
            <person name="Rising A."/>
            <person name="Reimegard J."/>
            <person name="Sonavane S."/>
            <person name="Akerstrom W."/>
            <person name="Nylinder S."/>
            <person name="Hedman E."/>
            <person name="Kallberg Y."/>
        </authorList>
    </citation>
    <scope>NUCLEOTIDE SEQUENCE [LARGE SCALE GENOMIC DNA]</scope>
</reference>
<proteinExistence type="predicted"/>
<dbReference type="SUPFAM" id="SSF57667">
    <property type="entry name" value="beta-beta-alpha zinc fingers"/>
    <property type="match status" value="2"/>
</dbReference>
<keyword evidence="5" id="KW-0862">Zinc</keyword>
<organism evidence="10 11">
    <name type="scientific">Larinioides sclopetarius</name>
    <dbReference type="NCBI Taxonomy" id="280406"/>
    <lineage>
        <taxon>Eukaryota</taxon>
        <taxon>Metazoa</taxon>
        <taxon>Ecdysozoa</taxon>
        <taxon>Arthropoda</taxon>
        <taxon>Chelicerata</taxon>
        <taxon>Arachnida</taxon>
        <taxon>Araneae</taxon>
        <taxon>Araneomorphae</taxon>
        <taxon>Entelegynae</taxon>
        <taxon>Araneoidea</taxon>
        <taxon>Araneidae</taxon>
        <taxon>Larinioides</taxon>
    </lineage>
</organism>
<evidence type="ECO:0000256" key="1">
    <source>
        <dbReference type="ARBA" id="ARBA00004123"/>
    </source>
</evidence>
<feature type="domain" description="C2H2-type" evidence="9">
    <location>
        <begin position="123"/>
        <end position="150"/>
    </location>
</feature>
<evidence type="ECO:0000313" key="11">
    <source>
        <dbReference type="Proteomes" id="UP001497382"/>
    </source>
</evidence>
<comment type="caution">
    <text evidence="10">The sequence shown here is derived from an EMBL/GenBank/DDBJ whole genome shotgun (WGS) entry which is preliminary data.</text>
</comment>
<dbReference type="PANTHER" id="PTHR31511">
    <property type="entry name" value="PROTEIN CBG23764"/>
    <property type="match status" value="1"/>
</dbReference>
<sequence>MDQRRLSVSSLSSLDSNQDKYDYACMEGMNALEMQSEWESSNVVWDEPPCTSGYQRPASPVKSSQCLVCPTCSKSFSRKDALKRHMKTHSNEKLFTCQICEKSFALKDHLMCHMKTHSVETDFKCGICDKSFQRKHCFAMHRKKHQEKKFDCRKCDRSFISLQNLNQHVKTYHPEAKLTSVKRSAAPPQKQGPLSVLGGGKEPSILSPPPFSHPRGEGKICEEINDKRAVKSYGVVKAVFKRETYDGEEETATPYFRSNVQIELVSDTVGDHIPLAFSKVTEAIEEFIRRGSGWVLDKIIHFELCVAKYHPLRASSYIPLPKKLADKKAVLNIQNEDQKCLVWCLIAHKLNLHTHDNFRVSYYTPHEHEIKLDGVACPILLNKIPVIERLNNLRINVFGYEENQVFPLHVSKREDEDCINLLLIATEATQHYCLIKSMSRLLGDLTKHNGIRHYCYRCLHRFAKAETLENHQQYCSEHSPQHIKMPAAGENIVKFVNVHYQQSLPYIIYADFESLIVKEVHTKGNRNHSSTCRMRLCIHYHRTRWKKCEANHSL</sequence>
<feature type="domain" description="C2H2-type" evidence="9">
    <location>
        <begin position="150"/>
        <end position="178"/>
    </location>
</feature>
<dbReference type="FunFam" id="3.30.160.60:FF:000145">
    <property type="entry name" value="Zinc finger protein 574"/>
    <property type="match status" value="1"/>
</dbReference>
<protein>
    <recommendedName>
        <fullName evidence="9">C2H2-type domain-containing protein</fullName>
    </recommendedName>
</protein>
<dbReference type="FunFam" id="3.30.160.60:FF:000100">
    <property type="entry name" value="Zinc finger 45-like"/>
    <property type="match status" value="1"/>
</dbReference>
<evidence type="ECO:0000313" key="10">
    <source>
        <dbReference type="EMBL" id="CAL1269548.1"/>
    </source>
</evidence>
<name>A0AAV1ZDG1_9ARAC</name>
<evidence type="ECO:0000256" key="8">
    <source>
        <dbReference type="SAM" id="MobiDB-lite"/>
    </source>
</evidence>
<gene>
    <name evidence="10" type="ORF">LARSCL_LOCUS4808</name>
</gene>
<dbReference type="Pfam" id="PF13912">
    <property type="entry name" value="zf-C2H2_6"/>
    <property type="match status" value="1"/>
</dbReference>
<dbReference type="InterPro" id="IPR036236">
    <property type="entry name" value="Znf_C2H2_sf"/>
</dbReference>
<keyword evidence="3" id="KW-0677">Repeat</keyword>
<dbReference type="GO" id="GO:0005634">
    <property type="term" value="C:nucleus"/>
    <property type="evidence" value="ECO:0007669"/>
    <property type="project" value="UniProtKB-SubCell"/>
</dbReference>
<dbReference type="Proteomes" id="UP001497382">
    <property type="component" value="Unassembled WGS sequence"/>
</dbReference>
<keyword evidence="6" id="KW-0539">Nucleus</keyword>
<dbReference type="Pfam" id="PF00096">
    <property type="entry name" value="zf-C2H2"/>
    <property type="match status" value="2"/>
</dbReference>